<evidence type="ECO:0000256" key="1">
    <source>
        <dbReference type="SAM" id="MobiDB-lite"/>
    </source>
</evidence>
<evidence type="ECO:0000313" key="2">
    <source>
        <dbReference type="EMBL" id="MBB4914241.1"/>
    </source>
</evidence>
<dbReference type="AlphaFoldDB" id="A0A7W7QIM8"/>
<reference evidence="2 3" key="1">
    <citation type="submission" date="2020-08" db="EMBL/GenBank/DDBJ databases">
        <title>Genomic Encyclopedia of Type Strains, Phase III (KMG-III): the genomes of soil and plant-associated and newly described type strains.</title>
        <authorList>
            <person name="Whitman W."/>
        </authorList>
    </citation>
    <scope>NUCLEOTIDE SEQUENCE [LARGE SCALE GENOMIC DNA]</scope>
    <source>
        <strain evidence="2 3">CECT 8840</strain>
    </source>
</reference>
<comment type="caution">
    <text evidence="2">The sequence shown here is derived from an EMBL/GenBank/DDBJ whole genome shotgun (WGS) entry which is preliminary data.</text>
</comment>
<proteinExistence type="predicted"/>
<name>A0A7W7QIM8_9ACTN</name>
<dbReference type="EMBL" id="JACHJP010000001">
    <property type="protein sequence ID" value="MBB4914241.1"/>
    <property type="molecule type" value="Genomic_DNA"/>
</dbReference>
<accession>A0A7W7QIM8</accession>
<dbReference type="Proteomes" id="UP000552644">
    <property type="component" value="Unassembled WGS sequence"/>
</dbReference>
<protein>
    <submittedName>
        <fullName evidence="2">Uncharacterized protein</fullName>
    </submittedName>
</protein>
<feature type="region of interest" description="Disordered" evidence="1">
    <location>
        <begin position="1"/>
        <end position="89"/>
    </location>
</feature>
<evidence type="ECO:0000313" key="3">
    <source>
        <dbReference type="Proteomes" id="UP000552644"/>
    </source>
</evidence>
<organism evidence="2 3">
    <name type="scientific">Streptosporangium saharense</name>
    <dbReference type="NCBI Taxonomy" id="1706840"/>
    <lineage>
        <taxon>Bacteria</taxon>
        <taxon>Bacillati</taxon>
        <taxon>Actinomycetota</taxon>
        <taxon>Actinomycetes</taxon>
        <taxon>Streptosporangiales</taxon>
        <taxon>Streptosporangiaceae</taxon>
        <taxon>Streptosporangium</taxon>
    </lineage>
</organism>
<feature type="compositionally biased region" description="Polar residues" evidence="1">
    <location>
        <begin position="70"/>
        <end position="80"/>
    </location>
</feature>
<feature type="region of interest" description="Disordered" evidence="1">
    <location>
        <begin position="192"/>
        <end position="255"/>
    </location>
</feature>
<sequence>MKGTPGGGSFVEFPRSPIPRPSAFPDSRFLRDGASSVMARQVRKSKERRRAWRRAASHAERRPSLRDASSPLQAHTSRSRNAPIAPGTRFSLQRCPSAQARVPHFREVPLAPGTRLSSQACTSAPSTRLLEWKITKGGKAKGDALGFEVGAQLLPRRHHRALIDPFEPAHPQAHASRARNASPRPRALAQEHTFPSKAHPLRATNTPLHPRTPLATNAPPRRHGLRKGPPPRNTPIAKRRTAPYRCAHKAEQRSE</sequence>
<keyword evidence="3" id="KW-1185">Reference proteome</keyword>
<gene>
    <name evidence="2" type="ORF">FHS44_001313</name>
</gene>
<feature type="compositionally biased region" description="Basic residues" evidence="1">
    <location>
        <begin position="41"/>
        <end position="56"/>
    </location>
</feature>